<dbReference type="SUPFAM" id="SSF56349">
    <property type="entry name" value="DNA breaking-rejoining enzymes"/>
    <property type="match status" value="1"/>
</dbReference>
<dbReference type="RefSeq" id="WP_145618006.1">
    <property type="nucleotide sequence ID" value="NZ_VITO01000009.1"/>
</dbReference>
<dbReference type="InterPro" id="IPR011010">
    <property type="entry name" value="DNA_brk_join_enz"/>
</dbReference>
<dbReference type="PROSITE" id="PS51898">
    <property type="entry name" value="TYR_RECOMBINASE"/>
    <property type="match status" value="1"/>
</dbReference>
<accession>A0A560FVR5</accession>
<dbReference type="Proteomes" id="UP000316545">
    <property type="component" value="Unassembled WGS sequence"/>
</dbReference>
<protein>
    <submittedName>
        <fullName evidence="4">Integrase</fullName>
    </submittedName>
</protein>
<dbReference type="PANTHER" id="PTHR30349:SF94">
    <property type="entry name" value="INTEGRASE_RECOMBINASE HI_1414-RELATED"/>
    <property type="match status" value="1"/>
</dbReference>
<dbReference type="CDD" id="cd00796">
    <property type="entry name" value="INT_Rci_Hp1_C"/>
    <property type="match status" value="1"/>
</dbReference>
<gene>
    <name evidence="4" type="ORF">FBZ88_109132</name>
</gene>
<dbReference type="InterPro" id="IPR013762">
    <property type="entry name" value="Integrase-like_cat_sf"/>
</dbReference>
<dbReference type="GO" id="GO:0015074">
    <property type="term" value="P:DNA integration"/>
    <property type="evidence" value="ECO:0007669"/>
    <property type="project" value="UniProtKB-KW"/>
</dbReference>
<dbReference type="Pfam" id="PF00589">
    <property type="entry name" value="Phage_integrase"/>
    <property type="match status" value="1"/>
</dbReference>
<keyword evidence="2" id="KW-0233">DNA recombination</keyword>
<dbReference type="GO" id="GO:0006310">
    <property type="term" value="P:DNA recombination"/>
    <property type="evidence" value="ECO:0007669"/>
    <property type="project" value="UniProtKB-KW"/>
</dbReference>
<dbReference type="InterPro" id="IPR050090">
    <property type="entry name" value="Tyrosine_recombinase_XerCD"/>
</dbReference>
<comment type="caution">
    <text evidence="4">The sequence shown here is derived from an EMBL/GenBank/DDBJ whole genome shotgun (WGS) entry which is preliminary data.</text>
</comment>
<evidence type="ECO:0000259" key="3">
    <source>
        <dbReference type="PROSITE" id="PS51898"/>
    </source>
</evidence>
<evidence type="ECO:0000256" key="2">
    <source>
        <dbReference type="ARBA" id="ARBA00023172"/>
    </source>
</evidence>
<organism evidence="4 5">
    <name type="scientific">Nitrospirillum amazonense</name>
    <dbReference type="NCBI Taxonomy" id="28077"/>
    <lineage>
        <taxon>Bacteria</taxon>
        <taxon>Pseudomonadati</taxon>
        <taxon>Pseudomonadota</taxon>
        <taxon>Alphaproteobacteria</taxon>
        <taxon>Rhodospirillales</taxon>
        <taxon>Azospirillaceae</taxon>
        <taxon>Nitrospirillum</taxon>
    </lineage>
</organism>
<reference evidence="4 5" key="1">
    <citation type="submission" date="2019-06" db="EMBL/GenBank/DDBJ databases">
        <title>Genomic Encyclopedia of Type Strains, Phase IV (KMG-V): Genome sequencing to study the core and pangenomes of soil and plant-associated prokaryotes.</title>
        <authorList>
            <person name="Whitman W."/>
        </authorList>
    </citation>
    <scope>NUCLEOTIDE SEQUENCE [LARGE SCALE GENOMIC DNA]</scope>
    <source>
        <strain evidence="4 5">BR 11865</strain>
    </source>
</reference>
<evidence type="ECO:0000256" key="1">
    <source>
        <dbReference type="ARBA" id="ARBA00022908"/>
    </source>
</evidence>
<evidence type="ECO:0000313" key="5">
    <source>
        <dbReference type="Proteomes" id="UP000316545"/>
    </source>
</evidence>
<proteinExistence type="predicted"/>
<dbReference type="Gene3D" id="1.10.443.10">
    <property type="entry name" value="Intergrase catalytic core"/>
    <property type="match status" value="1"/>
</dbReference>
<feature type="domain" description="Tyr recombinase" evidence="3">
    <location>
        <begin position="178"/>
        <end position="354"/>
    </location>
</feature>
<name>A0A560FVR5_9PROT</name>
<dbReference type="PANTHER" id="PTHR30349">
    <property type="entry name" value="PHAGE INTEGRASE-RELATED"/>
    <property type="match status" value="1"/>
</dbReference>
<dbReference type="GO" id="GO:0003677">
    <property type="term" value="F:DNA binding"/>
    <property type="evidence" value="ECO:0007669"/>
    <property type="project" value="InterPro"/>
</dbReference>
<evidence type="ECO:0000313" key="4">
    <source>
        <dbReference type="EMBL" id="TWB25735.1"/>
    </source>
</evidence>
<sequence length="354" mass="39333">MATIAPRKNREGQVIGYQVKIRRNGFPTQSKTFETRTDAKRWAAEMESEISRGVFVDRSEAERNTLGDLIRRYQTEITPTKLGGDKEKGHLAVILDDQISLMRMTMLASKDVGAFRDRMAAAAYAPATIVRRLNLIATVINHARSEWGVHVVDNMASAKLTARPKGADRKRERRLQPARVVAGREECPAEEETLFKALAAGRHAALTVPLARLAIETAARQGELCSLDWKDVDLEKRVMTIRGLSGQGSKNGDVRRVPLSSAAVEAIRSLPGFGAKAGRLFPVDQNALKITFARTVGKKIPDLTFHDLRHEATSRLAKVYTNPLELMRVTGHKTLSMLSRYYHADAEELAQRLA</sequence>
<keyword evidence="1" id="KW-0229">DNA integration</keyword>
<dbReference type="EMBL" id="VITO01000009">
    <property type="protein sequence ID" value="TWB25735.1"/>
    <property type="molecule type" value="Genomic_DNA"/>
</dbReference>
<keyword evidence="5" id="KW-1185">Reference proteome</keyword>
<dbReference type="AlphaFoldDB" id="A0A560FVR5"/>
<dbReference type="InterPro" id="IPR002104">
    <property type="entry name" value="Integrase_catalytic"/>
</dbReference>